<evidence type="ECO:0000313" key="7">
    <source>
        <dbReference type="EMBL" id="ELR18979.1"/>
    </source>
</evidence>
<dbReference type="InterPro" id="IPR039910">
    <property type="entry name" value="D15-like"/>
</dbReference>
<dbReference type="InterPro" id="IPR000184">
    <property type="entry name" value="Bac_surfAg_D15"/>
</dbReference>
<keyword evidence="8" id="KW-1185">Reference proteome</keyword>
<dbReference type="AlphaFoldDB" id="L8H0E8"/>
<comment type="subcellular location">
    <subcellularLocation>
        <location evidence="1">Mitochondrion outer membrane</location>
        <topology evidence="1">Multi-pass membrane protein</topology>
    </subcellularLocation>
</comment>
<dbReference type="Gene3D" id="2.40.160.50">
    <property type="entry name" value="membrane protein fhac: a member of the omp85/tpsb transporter family"/>
    <property type="match status" value="2"/>
</dbReference>
<evidence type="ECO:0000256" key="3">
    <source>
        <dbReference type="ARBA" id="ARBA00022452"/>
    </source>
</evidence>
<proteinExistence type="inferred from homology"/>
<evidence type="ECO:0000256" key="5">
    <source>
        <dbReference type="ARBA" id="ARBA00023136"/>
    </source>
</evidence>
<dbReference type="GeneID" id="14919748"/>
<dbReference type="EMBL" id="KB007939">
    <property type="protein sequence ID" value="ELR18979.1"/>
    <property type="molecule type" value="Genomic_DNA"/>
</dbReference>
<evidence type="ECO:0000313" key="8">
    <source>
        <dbReference type="Proteomes" id="UP000011083"/>
    </source>
</evidence>
<accession>L8H0E8</accession>
<protein>
    <submittedName>
        <fullName evidence="7">Outer membrane protein, OMP85 family</fullName>
    </submittedName>
</protein>
<keyword evidence="4" id="KW-0812">Transmembrane</keyword>
<evidence type="ECO:0000259" key="6">
    <source>
        <dbReference type="Pfam" id="PF01103"/>
    </source>
</evidence>
<dbReference type="Pfam" id="PF01103">
    <property type="entry name" value="Omp85"/>
    <property type="match status" value="2"/>
</dbReference>
<gene>
    <name evidence="7" type="ORF">ACA1_234170</name>
</gene>
<feature type="domain" description="Bacterial surface antigen (D15)" evidence="6">
    <location>
        <begin position="271"/>
        <end position="375"/>
    </location>
</feature>
<dbReference type="STRING" id="1257118.L8H0E8"/>
<evidence type="ECO:0000256" key="1">
    <source>
        <dbReference type="ARBA" id="ARBA00004374"/>
    </source>
</evidence>
<dbReference type="PANTHER" id="PTHR12815">
    <property type="entry name" value="SORTING AND ASSEMBLY MACHINERY SAMM50 PROTEIN FAMILY MEMBER"/>
    <property type="match status" value="1"/>
</dbReference>
<keyword evidence="3" id="KW-1134">Transmembrane beta strand</keyword>
<evidence type="ECO:0000256" key="2">
    <source>
        <dbReference type="ARBA" id="ARBA00010913"/>
    </source>
</evidence>
<organism evidence="7 8">
    <name type="scientific">Acanthamoeba castellanii (strain ATCC 30010 / Neff)</name>
    <dbReference type="NCBI Taxonomy" id="1257118"/>
    <lineage>
        <taxon>Eukaryota</taxon>
        <taxon>Amoebozoa</taxon>
        <taxon>Discosea</taxon>
        <taxon>Longamoebia</taxon>
        <taxon>Centramoebida</taxon>
        <taxon>Acanthamoebidae</taxon>
        <taxon>Acanthamoeba</taxon>
    </lineage>
</organism>
<dbReference type="OrthoDB" id="1724197at2759"/>
<dbReference type="VEuPathDB" id="AmoebaDB:ACA1_234170"/>
<dbReference type="Proteomes" id="UP000011083">
    <property type="component" value="Unassembled WGS sequence"/>
</dbReference>
<reference evidence="7 8" key="1">
    <citation type="journal article" date="2013" name="Genome Biol.">
        <title>Genome of Acanthamoeba castellanii highlights extensive lateral gene transfer and early evolution of tyrosine kinase signaling.</title>
        <authorList>
            <person name="Clarke M."/>
            <person name="Lohan A.J."/>
            <person name="Liu B."/>
            <person name="Lagkouvardos I."/>
            <person name="Roy S."/>
            <person name="Zafar N."/>
            <person name="Bertelli C."/>
            <person name="Schilde C."/>
            <person name="Kianianmomeni A."/>
            <person name="Burglin T.R."/>
            <person name="Frech C."/>
            <person name="Turcotte B."/>
            <person name="Kopec K.O."/>
            <person name="Synnott J.M."/>
            <person name="Choo C."/>
            <person name="Paponov I."/>
            <person name="Finkler A."/>
            <person name="Soon Heng Tan C."/>
            <person name="Hutchins A.P."/>
            <person name="Weinmeier T."/>
            <person name="Rattei T."/>
            <person name="Chu J.S."/>
            <person name="Gimenez G."/>
            <person name="Irimia M."/>
            <person name="Rigden D.J."/>
            <person name="Fitzpatrick D.A."/>
            <person name="Lorenzo-Morales J."/>
            <person name="Bateman A."/>
            <person name="Chiu C.H."/>
            <person name="Tang P."/>
            <person name="Hegemann P."/>
            <person name="Fromm H."/>
            <person name="Raoult D."/>
            <person name="Greub G."/>
            <person name="Miranda-Saavedra D."/>
            <person name="Chen N."/>
            <person name="Nash P."/>
            <person name="Ginger M.L."/>
            <person name="Horn M."/>
            <person name="Schaap P."/>
            <person name="Caler L."/>
            <person name="Loftus B."/>
        </authorList>
    </citation>
    <scope>NUCLEOTIDE SEQUENCE [LARGE SCALE GENOMIC DNA]</scope>
    <source>
        <strain evidence="7 8">Neff</strain>
    </source>
</reference>
<comment type="similarity">
    <text evidence="2">Belongs to the SAM50/omp85 family.</text>
</comment>
<dbReference type="KEGG" id="acan:ACA1_234170"/>
<keyword evidence="5" id="KW-0472">Membrane</keyword>
<sequence>MSYTDEDEPIDLGVRGEDAWRVRRVWVKGNRRTRPDVVAACVKPVLKARTFDEVLARVAEAAGELKGLGIFKSVNLVLDDLPDDVAAADPSACDLRVELVEHKLTRIEVKTSTTVGENEPDVQATVGLCNAFGRAETVSVSAQVGASNWREHWSSAFSLAFKRPVSYEASARHVIPESSAPLALRSHAGHSLKSAVKYVYAHDTRDDPLTPTTGHAFTSSTELAGLGGDVRFVKQEMAAQLNLPLGKTRCSFNVLAKAGYLHALDSGSRIRALGGGAYWAGSLHLSFPLPLRDVPDFVSGHLFANAGNLRQPTPGRSVAANVQDLFSADDVRAAVGAGLVLRTMFGRVELNLSHPIRKAATDLVQPFQVGLSVRFL</sequence>
<name>L8H0E8_ACACF</name>
<feature type="domain" description="Bacterial surface antigen (D15)" evidence="6">
    <location>
        <begin position="136"/>
        <end position="262"/>
    </location>
</feature>
<evidence type="ECO:0000256" key="4">
    <source>
        <dbReference type="ARBA" id="ARBA00022692"/>
    </source>
</evidence>
<dbReference type="GO" id="GO:0005741">
    <property type="term" value="C:mitochondrial outer membrane"/>
    <property type="evidence" value="ECO:0007669"/>
    <property type="project" value="UniProtKB-SubCell"/>
</dbReference>
<dbReference type="RefSeq" id="XP_004341043.1">
    <property type="nucleotide sequence ID" value="XM_004340995.1"/>
</dbReference>
<dbReference type="PANTHER" id="PTHR12815:SF18">
    <property type="entry name" value="SORTING AND ASSEMBLY MACHINERY COMPONENT 50 HOMOLOG"/>
    <property type="match status" value="1"/>
</dbReference>